<evidence type="ECO:0000313" key="2">
    <source>
        <dbReference type="Proteomes" id="UP000887565"/>
    </source>
</evidence>
<sequence>MLLLSALIWRLFGRLGIQMTTGENENDEKEGTTILDDNTFTLSEFRFLFDDILQSCRIYLHEYLNCCEKGATNSNFVILAIFSVLKNICITKDDWKFCDGEDDR</sequence>
<evidence type="ECO:0000256" key="1">
    <source>
        <dbReference type="SAM" id="SignalP"/>
    </source>
</evidence>
<evidence type="ECO:0000313" key="3">
    <source>
        <dbReference type="WBParaSite" id="nRc.2.0.1.t41350-RA"/>
    </source>
</evidence>
<name>A0A915KS86_ROMCU</name>
<protein>
    <submittedName>
        <fullName evidence="3">Uncharacterized protein</fullName>
    </submittedName>
</protein>
<feature type="signal peptide" evidence="1">
    <location>
        <begin position="1"/>
        <end position="22"/>
    </location>
</feature>
<accession>A0A915KS86</accession>
<reference evidence="3" key="1">
    <citation type="submission" date="2022-11" db="UniProtKB">
        <authorList>
            <consortium name="WormBaseParasite"/>
        </authorList>
    </citation>
    <scope>IDENTIFICATION</scope>
</reference>
<proteinExistence type="predicted"/>
<keyword evidence="2" id="KW-1185">Reference proteome</keyword>
<dbReference type="Proteomes" id="UP000887565">
    <property type="component" value="Unplaced"/>
</dbReference>
<organism evidence="2 3">
    <name type="scientific">Romanomermis culicivorax</name>
    <name type="common">Nematode worm</name>
    <dbReference type="NCBI Taxonomy" id="13658"/>
    <lineage>
        <taxon>Eukaryota</taxon>
        <taxon>Metazoa</taxon>
        <taxon>Ecdysozoa</taxon>
        <taxon>Nematoda</taxon>
        <taxon>Enoplea</taxon>
        <taxon>Dorylaimia</taxon>
        <taxon>Mermithida</taxon>
        <taxon>Mermithoidea</taxon>
        <taxon>Mermithidae</taxon>
        <taxon>Romanomermis</taxon>
    </lineage>
</organism>
<feature type="chain" id="PRO_5036781685" evidence="1">
    <location>
        <begin position="23"/>
        <end position="104"/>
    </location>
</feature>
<dbReference type="AlphaFoldDB" id="A0A915KS86"/>
<dbReference type="WBParaSite" id="nRc.2.0.1.t41350-RA">
    <property type="protein sequence ID" value="nRc.2.0.1.t41350-RA"/>
    <property type="gene ID" value="nRc.2.0.1.g41350"/>
</dbReference>
<keyword evidence="1" id="KW-0732">Signal</keyword>